<feature type="domain" description="HVO-A0261-like N-terminal" evidence="2">
    <location>
        <begin position="6"/>
        <end position="89"/>
    </location>
</feature>
<dbReference type="AlphaFoldDB" id="A0A3N6MUF4"/>
<dbReference type="Pfam" id="PF25213">
    <property type="entry name" value="HVO_A0261_N"/>
    <property type="match status" value="1"/>
</dbReference>
<dbReference type="InterPro" id="IPR036390">
    <property type="entry name" value="WH_DNA-bd_sf"/>
</dbReference>
<keyword evidence="4" id="KW-1185">Reference proteome</keyword>
<evidence type="ECO:0000313" key="4">
    <source>
        <dbReference type="Proteomes" id="UP000281431"/>
    </source>
</evidence>
<evidence type="ECO:0000259" key="1">
    <source>
        <dbReference type="Pfam" id="PF08350"/>
    </source>
</evidence>
<reference evidence="3 4" key="1">
    <citation type="submission" date="2018-10" db="EMBL/GenBank/DDBJ databases">
        <title>Natrarchaeobius chitinivorans gen. nov., sp. nov., and Natrarchaeobius haloalkaliphilus sp. nov., alkaliphilic, chitin-utilizing haloarchaea from hypersaline alkaline lakes.</title>
        <authorList>
            <person name="Sorokin D.Y."/>
            <person name="Elcheninov A.G."/>
            <person name="Kostrikina N.A."/>
            <person name="Bale N.J."/>
            <person name="Sinninghe Damste J.S."/>
            <person name="Khijniak T.V."/>
            <person name="Kublanov I.V."/>
            <person name="Toshchakov S.V."/>
        </authorList>
    </citation>
    <scope>NUCLEOTIDE SEQUENCE [LARGE SCALE GENOMIC DNA]</scope>
    <source>
        <strain evidence="3 4">AArcht7</strain>
    </source>
</reference>
<dbReference type="InterPro" id="IPR013561">
    <property type="entry name" value="FilR1_middle_dom"/>
</dbReference>
<dbReference type="SUPFAM" id="SSF46785">
    <property type="entry name" value="Winged helix' DNA-binding domain"/>
    <property type="match status" value="1"/>
</dbReference>
<dbReference type="InterPro" id="IPR036388">
    <property type="entry name" value="WH-like_DNA-bd_sf"/>
</dbReference>
<sequence length="265" mass="29402">MESPLEEIEFLALSPNRVDVLELLSDGRYTRRELAEATGASQATLGRILGDFDERSWIRREDSRYVATATGRLVSGGVSDLREIVETERKLRDVVEYMPTESLSFDLRRLSEARITAPSQTRPNAPVQRLLELLEDASEVRTASHAFNEQTLSIVRERVTAGELTFDGVFSESAIDALAEDAGLRARLESLLEADGARIWIVDEDVPLAVVGADEAVALLLRDADGVLRAAVDVDDDAVRSWAEETVREYRTRATPLESEALRTD</sequence>
<feature type="domain" description="Methanogenesis regulatory protein FilR1 middle" evidence="1">
    <location>
        <begin position="123"/>
        <end position="253"/>
    </location>
</feature>
<dbReference type="EMBL" id="REFZ01000007">
    <property type="protein sequence ID" value="RQG99931.1"/>
    <property type="molecule type" value="Genomic_DNA"/>
</dbReference>
<dbReference type="OrthoDB" id="330490at2157"/>
<dbReference type="Proteomes" id="UP000281431">
    <property type="component" value="Unassembled WGS sequence"/>
</dbReference>
<name>A0A3N6MUF4_NATCH</name>
<accession>A0A3N6MUF4</accession>
<comment type="caution">
    <text evidence="3">The sequence shown here is derived from an EMBL/GenBank/DDBJ whole genome shotgun (WGS) entry which is preliminary data.</text>
</comment>
<evidence type="ECO:0000259" key="2">
    <source>
        <dbReference type="Pfam" id="PF25213"/>
    </source>
</evidence>
<dbReference type="InterPro" id="IPR057527">
    <property type="entry name" value="HVO_A0261-like_N"/>
</dbReference>
<evidence type="ECO:0000313" key="3">
    <source>
        <dbReference type="EMBL" id="RQG99931.1"/>
    </source>
</evidence>
<protein>
    <submittedName>
        <fullName evidence="3">ArsR family transcriptional regulator</fullName>
    </submittedName>
</protein>
<gene>
    <name evidence="3" type="ORF">EA472_11930</name>
</gene>
<dbReference type="Pfam" id="PF08350">
    <property type="entry name" value="FilR1_middle"/>
    <property type="match status" value="1"/>
</dbReference>
<dbReference type="Gene3D" id="1.10.10.10">
    <property type="entry name" value="Winged helix-like DNA-binding domain superfamily/Winged helix DNA-binding domain"/>
    <property type="match status" value="1"/>
</dbReference>
<proteinExistence type="predicted"/>
<organism evidence="3 4">
    <name type="scientific">Natrarchaeobius chitinivorans</name>
    <dbReference type="NCBI Taxonomy" id="1679083"/>
    <lineage>
        <taxon>Archaea</taxon>
        <taxon>Methanobacteriati</taxon>
        <taxon>Methanobacteriota</taxon>
        <taxon>Stenosarchaea group</taxon>
        <taxon>Halobacteria</taxon>
        <taxon>Halobacteriales</taxon>
        <taxon>Natrialbaceae</taxon>
        <taxon>Natrarchaeobius</taxon>
    </lineage>
</organism>